<evidence type="ECO:0000313" key="3">
    <source>
        <dbReference type="EMBL" id="MFD0913717.1"/>
    </source>
</evidence>
<feature type="signal peptide" evidence="2">
    <location>
        <begin position="1"/>
        <end position="17"/>
    </location>
</feature>
<dbReference type="EMBL" id="JBHTKB010000001">
    <property type="protein sequence ID" value="MFD0913717.1"/>
    <property type="molecule type" value="Genomic_DNA"/>
</dbReference>
<evidence type="ECO:0000313" key="4">
    <source>
        <dbReference type="Proteomes" id="UP001597128"/>
    </source>
</evidence>
<keyword evidence="1" id="KW-0472">Membrane</keyword>
<proteinExistence type="predicted"/>
<accession>A0ABW3F7Y8</accession>
<reference evidence="4" key="1">
    <citation type="journal article" date="2019" name="Int. J. Syst. Evol. Microbiol.">
        <title>The Global Catalogue of Microorganisms (GCM) 10K type strain sequencing project: providing services to taxonomists for standard genome sequencing and annotation.</title>
        <authorList>
            <consortium name="The Broad Institute Genomics Platform"/>
            <consortium name="The Broad Institute Genome Sequencing Center for Infectious Disease"/>
            <person name="Wu L."/>
            <person name="Ma J."/>
        </authorList>
    </citation>
    <scope>NUCLEOTIDE SEQUENCE [LARGE SCALE GENOMIC DNA]</scope>
    <source>
        <strain evidence="4">CCUG 58412</strain>
    </source>
</reference>
<organism evidence="3 4">
    <name type="scientific">Methylophilus luteus</name>
    <dbReference type="NCBI Taxonomy" id="640108"/>
    <lineage>
        <taxon>Bacteria</taxon>
        <taxon>Pseudomonadati</taxon>
        <taxon>Pseudomonadota</taxon>
        <taxon>Betaproteobacteria</taxon>
        <taxon>Nitrosomonadales</taxon>
        <taxon>Methylophilaceae</taxon>
        <taxon>Methylophilus</taxon>
    </lineage>
</organism>
<keyword evidence="2" id="KW-0732">Signal</keyword>
<keyword evidence="1" id="KW-0812">Transmembrane</keyword>
<evidence type="ECO:0008006" key="5">
    <source>
        <dbReference type="Google" id="ProtNLM"/>
    </source>
</evidence>
<comment type="caution">
    <text evidence="3">The sequence shown here is derived from an EMBL/GenBank/DDBJ whole genome shotgun (WGS) entry which is preliminary data.</text>
</comment>
<dbReference type="Proteomes" id="UP001597128">
    <property type="component" value="Unassembled WGS sequence"/>
</dbReference>
<gene>
    <name evidence="3" type="ORF">ACFQ1Z_09195</name>
</gene>
<name>A0ABW3F7Y8_9PROT</name>
<feature type="transmembrane region" description="Helical" evidence="1">
    <location>
        <begin position="12"/>
        <end position="29"/>
    </location>
</feature>
<evidence type="ECO:0000256" key="1">
    <source>
        <dbReference type="SAM" id="Phobius"/>
    </source>
</evidence>
<protein>
    <recommendedName>
        <fullName evidence="5">DUF4410 domain-containing protein</fullName>
    </recommendedName>
</protein>
<sequence length="201" mass="21423">MIIQSLRLFKLSFIAFAAMMLVGCASIYVDNATKEINPAQFKVPDPKHPVMLVFEFQTKGVANAKATDYLKTRVLDQVKGSGIFSEVSLTPVPENRVLSITLNNVPLTDDAFSKGFVTGLTFGLAGSTASDGYICTARYLGGSEQAAIVKQARHAIHVTMGAKGAPANATKAASGDEAVHAMTRQIVSNVLNDLSHDSSFQ</sequence>
<dbReference type="PROSITE" id="PS51257">
    <property type="entry name" value="PROKAR_LIPOPROTEIN"/>
    <property type="match status" value="1"/>
</dbReference>
<feature type="chain" id="PRO_5046243370" description="DUF4410 domain-containing protein" evidence="2">
    <location>
        <begin position="18"/>
        <end position="201"/>
    </location>
</feature>
<keyword evidence="1" id="KW-1133">Transmembrane helix</keyword>
<keyword evidence="4" id="KW-1185">Reference proteome</keyword>
<dbReference type="RefSeq" id="WP_379057090.1">
    <property type="nucleotide sequence ID" value="NZ_JBHTKB010000001.1"/>
</dbReference>
<evidence type="ECO:0000256" key="2">
    <source>
        <dbReference type="SAM" id="SignalP"/>
    </source>
</evidence>